<comment type="subcellular location">
    <subcellularLocation>
        <location evidence="1">Membrane</location>
        <topology evidence="1">Multi-pass membrane protein</topology>
    </subcellularLocation>
    <subcellularLocation>
        <location evidence="2">Mitochondrion</location>
    </subcellularLocation>
</comment>
<dbReference type="Gene3D" id="1.10.442.10">
    <property type="entry name" value="Cytochrome c oxidase subunit IV"/>
    <property type="match status" value="1"/>
</dbReference>
<feature type="transmembrane region" description="Helical" evidence="9">
    <location>
        <begin position="482"/>
        <end position="504"/>
    </location>
</feature>
<gene>
    <name evidence="11" type="ORF">PT974_10187</name>
</gene>
<evidence type="ECO:0000256" key="9">
    <source>
        <dbReference type="SAM" id="Phobius"/>
    </source>
</evidence>
<feature type="transmembrane region" description="Helical" evidence="9">
    <location>
        <begin position="348"/>
        <end position="368"/>
    </location>
</feature>
<dbReference type="SUPFAM" id="SSF81406">
    <property type="entry name" value="Mitochondrial cytochrome c oxidase subunit IV"/>
    <property type="match status" value="1"/>
</dbReference>
<dbReference type="Proteomes" id="UP001338125">
    <property type="component" value="Unassembled WGS sequence"/>
</dbReference>
<feature type="transmembrane region" description="Helical" evidence="9">
    <location>
        <begin position="389"/>
        <end position="410"/>
    </location>
</feature>
<feature type="transmembrane region" description="Helical" evidence="9">
    <location>
        <begin position="304"/>
        <end position="328"/>
    </location>
</feature>
<dbReference type="PANTHER" id="PTHR23502:SF68">
    <property type="entry name" value="MULTIDRUG TRANSPORTER, PUTATIVE (AFU_ORTHOLOGUE AFUA_3G01120)-RELATED"/>
    <property type="match status" value="1"/>
</dbReference>
<evidence type="ECO:0000313" key="12">
    <source>
        <dbReference type="Proteomes" id="UP001338125"/>
    </source>
</evidence>
<organism evidence="11 12">
    <name type="scientific">Cladobotryum mycophilum</name>
    <dbReference type="NCBI Taxonomy" id="491253"/>
    <lineage>
        <taxon>Eukaryota</taxon>
        <taxon>Fungi</taxon>
        <taxon>Dikarya</taxon>
        <taxon>Ascomycota</taxon>
        <taxon>Pezizomycotina</taxon>
        <taxon>Sordariomycetes</taxon>
        <taxon>Hypocreomycetidae</taxon>
        <taxon>Hypocreales</taxon>
        <taxon>Hypocreaceae</taxon>
        <taxon>Cladobotryum</taxon>
    </lineage>
</organism>
<feature type="transmembrane region" description="Helical" evidence="9">
    <location>
        <begin position="171"/>
        <end position="193"/>
    </location>
</feature>
<comment type="similarity">
    <text evidence="3">Belongs to the major facilitator superfamily.</text>
</comment>
<dbReference type="Pfam" id="PF02936">
    <property type="entry name" value="COX4"/>
    <property type="match status" value="1"/>
</dbReference>
<proteinExistence type="inferred from homology"/>
<name>A0ABR0S9N7_9HYPO</name>
<dbReference type="Pfam" id="PF07690">
    <property type="entry name" value="MFS_1"/>
    <property type="match status" value="1"/>
</dbReference>
<evidence type="ECO:0000256" key="7">
    <source>
        <dbReference type="ARBA" id="ARBA00023136"/>
    </source>
</evidence>
<protein>
    <submittedName>
        <fullName evidence="11">Efflux pump radE</fullName>
    </submittedName>
</protein>
<keyword evidence="7 9" id="KW-0472">Membrane</keyword>
<dbReference type="InterPro" id="IPR020846">
    <property type="entry name" value="MFS_dom"/>
</dbReference>
<evidence type="ECO:0000259" key="10">
    <source>
        <dbReference type="PROSITE" id="PS50850"/>
    </source>
</evidence>
<dbReference type="PANTHER" id="PTHR23502">
    <property type="entry name" value="MAJOR FACILITATOR SUPERFAMILY"/>
    <property type="match status" value="1"/>
</dbReference>
<dbReference type="InterPro" id="IPR004203">
    <property type="entry name" value="Cyt_c_oxidase_su4_fam"/>
</dbReference>
<keyword evidence="5 9" id="KW-1133">Transmembrane helix</keyword>
<feature type="transmembrane region" description="Helical" evidence="9">
    <location>
        <begin position="416"/>
        <end position="435"/>
    </location>
</feature>
<evidence type="ECO:0000256" key="8">
    <source>
        <dbReference type="SAM" id="MobiDB-lite"/>
    </source>
</evidence>
<feature type="compositionally biased region" description="Polar residues" evidence="8">
    <location>
        <begin position="659"/>
        <end position="668"/>
    </location>
</feature>
<keyword evidence="6" id="KW-0496">Mitochondrion</keyword>
<comment type="caution">
    <text evidence="11">The sequence shown here is derived from an EMBL/GenBank/DDBJ whole genome shotgun (WGS) entry which is preliminary data.</text>
</comment>
<accession>A0ABR0S9N7</accession>
<evidence type="ECO:0000256" key="6">
    <source>
        <dbReference type="ARBA" id="ARBA00023128"/>
    </source>
</evidence>
<dbReference type="EMBL" id="JAVFKD010000015">
    <property type="protein sequence ID" value="KAK5988699.1"/>
    <property type="molecule type" value="Genomic_DNA"/>
</dbReference>
<dbReference type="InterPro" id="IPR036639">
    <property type="entry name" value="Cyt_c_oxidase_su4_sf"/>
</dbReference>
<evidence type="ECO:0000313" key="11">
    <source>
        <dbReference type="EMBL" id="KAK5988699.1"/>
    </source>
</evidence>
<feature type="transmembrane region" description="Helical" evidence="9">
    <location>
        <begin position="118"/>
        <end position="137"/>
    </location>
</feature>
<dbReference type="CDD" id="cd00922">
    <property type="entry name" value="Cyt_c_Oxidase_IV"/>
    <property type="match status" value="1"/>
</dbReference>
<dbReference type="InterPro" id="IPR011701">
    <property type="entry name" value="MFS"/>
</dbReference>
<feature type="region of interest" description="Disordered" evidence="8">
    <location>
        <begin position="1"/>
        <end position="32"/>
    </location>
</feature>
<feature type="domain" description="Major facilitator superfamily (MFS) profile" evidence="10">
    <location>
        <begin position="79"/>
        <end position="508"/>
    </location>
</feature>
<dbReference type="InterPro" id="IPR036259">
    <property type="entry name" value="MFS_trans_sf"/>
</dbReference>
<feature type="transmembrane region" description="Helical" evidence="9">
    <location>
        <begin position="146"/>
        <end position="165"/>
    </location>
</feature>
<feature type="region of interest" description="Disordered" evidence="8">
    <location>
        <begin position="642"/>
        <end position="701"/>
    </location>
</feature>
<dbReference type="Gene3D" id="1.20.1250.20">
    <property type="entry name" value="MFS general substrate transporter like domains"/>
    <property type="match status" value="1"/>
</dbReference>
<feature type="transmembrane region" description="Helical" evidence="9">
    <location>
        <begin position="234"/>
        <end position="254"/>
    </location>
</feature>
<keyword evidence="4 9" id="KW-0812">Transmembrane</keyword>
<evidence type="ECO:0000256" key="5">
    <source>
        <dbReference type="ARBA" id="ARBA00022989"/>
    </source>
</evidence>
<evidence type="ECO:0000256" key="4">
    <source>
        <dbReference type="ARBA" id="ARBA00022692"/>
    </source>
</evidence>
<evidence type="ECO:0000256" key="1">
    <source>
        <dbReference type="ARBA" id="ARBA00004141"/>
    </source>
</evidence>
<feature type="transmembrane region" description="Helical" evidence="9">
    <location>
        <begin position="205"/>
        <end position="228"/>
    </location>
</feature>
<feature type="transmembrane region" description="Helical" evidence="9">
    <location>
        <begin position="77"/>
        <end position="98"/>
    </location>
</feature>
<dbReference type="SUPFAM" id="SSF103473">
    <property type="entry name" value="MFS general substrate transporter"/>
    <property type="match status" value="1"/>
</dbReference>
<keyword evidence="12" id="KW-1185">Reference proteome</keyword>
<sequence length="701" mass="76178">MAAQTVGGNDPETPSRASTIRENPPSDIEKDADRELAIDEKTVEERETIVNEDPNIVDWDGPDDPENPLNWPSRKKFAVVAIVSAITFISPLASSIFAPGIQQVMDDFHSTNPELASFIVSVYVIGYASGPLVLAPLSELYGRSPLYHTCNVFFIIFTVACALSPNMTALIIFRLLAGVAGSCSLTIGAGTLADVISFEKRGKAMAAWVFGPLFGPVVGPIAGGYLTQAKGWRWAFWVVAMTSGVVTVLTFIFLRESYPVTLLERKAKRLRKETGNPNLRSKLDTGRSPKDIFSLAIVRPSKMLLCSPVVFSVSLYMAIVYGYLYLLFTALPGLYTEHYHFSTGSVGLTYIGLGAGSLIGILTSGGTSDRLVQYLRARNGGEAKPEYRLPIMFIASLMVPTALFWFGWTAQTHQHWILPIIGMSFMGAGMTMSFMSTSIYLVDAFGMYAASAIAATTVLRSLGGALLPLAGKKMFEALGYGWGGSLLAFIAVAMIPLPIVFYTYGKPAEWKSSYDLILKPTNRKLLPRPPRPSFAALKRQLKPVSNVLTADLLKMLRTQASSALRKSLVRSAAPVVASRANSTHAISNPTLANIEKRWEGMPLQEQADLWMSLRDRMKGSWTELTLQEKKAAYWIAFGPHGPRTADPPEPMPALPGVSPSASEYQEATNEMLKGQNADPLTGIASEGYTGKGVIQSPPKHG</sequence>
<dbReference type="CDD" id="cd17323">
    <property type="entry name" value="MFS_Tpo1_MDR_like"/>
    <property type="match status" value="1"/>
</dbReference>
<feature type="transmembrane region" description="Helical" evidence="9">
    <location>
        <begin position="447"/>
        <end position="470"/>
    </location>
</feature>
<evidence type="ECO:0000256" key="2">
    <source>
        <dbReference type="ARBA" id="ARBA00004173"/>
    </source>
</evidence>
<reference evidence="11 12" key="1">
    <citation type="submission" date="2024-01" db="EMBL/GenBank/DDBJ databases">
        <title>Complete genome of Cladobotryum mycophilum ATHUM6906.</title>
        <authorList>
            <person name="Christinaki A.C."/>
            <person name="Myridakis A.I."/>
            <person name="Kouvelis V.N."/>
        </authorList>
    </citation>
    <scope>NUCLEOTIDE SEQUENCE [LARGE SCALE GENOMIC DNA]</scope>
    <source>
        <strain evidence="11 12">ATHUM6906</strain>
    </source>
</reference>
<dbReference type="PROSITE" id="PS50850">
    <property type="entry name" value="MFS"/>
    <property type="match status" value="1"/>
</dbReference>
<evidence type="ECO:0000256" key="3">
    <source>
        <dbReference type="ARBA" id="ARBA00008335"/>
    </source>
</evidence>